<dbReference type="EMBL" id="JAJAXM010000007">
    <property type="protein sequence ID" value="MCG9025434.1"/>
    <property type="molecule type" value="Genomic_DNA"/>
</dbReference>
<evidence type="ECO:0000313" key="1">
    <source>
        <dbReference type="EMBL" id="ASJ23834.1"/>
    </source>
</evidence>
<dbReference type="Proteomes" id="UP000197424">
    <property type="component" value="Chromosome"/>
</dbReference>
<name>A0A248LH99_9NEIS</name>
<dbReference type="AlphaFoldDB" id="A0A248LH99"/>
<reference evidence="2 4" key="4">
    <citation type="submission" date="2021-10" db="EMBL/GenBank/DDBJ databases">
        <title>Whole-genome sequencing analysis of Laribacter hongkongensis: virulence gene profiles, carbohydrate-active enzyme prediction, and antimicrobial resistance characterization.</title>
        <authorList>
            <person name="Yuan P."/>
            <person name="Zhan Y."/>
            <person name="Chen D."/>
        </authorList>
    </citation>
    <scope>NUCLEOTIDE SEQUENCE [LARGE SCALE GENOMIC DNA]</scope>
    <source>
        <strain evidence="2 4">W67</strain>
    </source>
</reference>
<dbReference type="OrthoDB" id="8917689at2"/>
<dbReference type="EMBL" id="CP022115">
    <property type="protein sequence ID" value="ASJ23834.1"/>
    <property type="molecule type" value="Genomic_DNA"/>
</dbReference>
<reference evidence="1" key="3">
    <citation type="submission" date="2017-06" db="EMBL/GenBank/DDBJ databases">
        <authorList>
            <person name="Kim H.J."/>
            <person name="Triplett B.A."/>
        </authorList>
    </citation>
    <scope>NUCLEOTIDE SEQUENCE</scope>
    <source>
        <strain evidence="1">HLGZ1</strain>
    </source>
</reference>
<dbReference type="Proteomes" id="UP001200247">
    <property type="component" value="Unassembled WGS sequence"/>
</dbReference>
<evidence type="ECO:0000313" key="2">
    <source>
        <dbReference type="EMBL" id="MCG9025434.1"/>
    </source>
</evidence>
<accession>A0A248LH99</accession>
<dbReference type="RefSeq" id="WP_088860336.1">
    <property type="nucleotide sequence ID" value="NZ_CP022115.1"/>
</dbReference>
<proteinExistence type="predicted"/>
<sequence>MNTAAIDSLGHKLGQAALTTFVRIYPDVRSASNDQLEVACAAMREKSKQVVDDLLADAIGAPWIADIAFQAAVLSLAQEGVRALRGSNR</sequence>
<reference evidence="1" key="1">
    <citation type="journal article" date="2017" name="J. Antimicrob. Chemother.">
        <title>Emergence and genomic analysis of MDR Laribacter hongkongensis strain HLGZ1 from Guangzhou, China.</title>
        <authorList>
            <person name="Wu H.K."/>
            <person name="Chen J.H."/>
            <person name="Yang L."/>
            <person name="Li A.R."/>
            <person name="Su D.H."/>
            <person name="Lin Y.P."/>
            <person name="Chen D.Q."/>
        </authorList>
    </citation>
    <scope>NUCLEOTIDE SEQUENCE</scope>
    <source>
        <strain evidence="1">HLGZ1</strain>
    </source>
</reference>
<protein>
    <submittedName>
        <fullName evidence="1">Uncharacterized protein</fullName>
    </submittedName>
</protein>
<evidence type="ECO:0000313" key="4">
    <source>
        <dbReference type="Proteomes" id="UP001200247"/>
    </source>
</evidence>
<gene>
    <name evidence="2" type="ORF">LH440_05875</name>
    <name evidence="1" type="ORF">LHGZ1_1003</name>
</gene>
<organism evidence="1 3">
    <name type="scientific">Laribacter hongkongensis</name>
    <dbReference type="NCBI Taxonomy" id="168471"/>
    <lineage>
        <taxon>Bacteria</taxon>
        <taxon>Pseudomonadati</taxon>
        <taxon>Pseudomonadota</taxon>
        <taxon>Betaproteobacteria</taxon>
        <taxon>Neisseriales</taxon>
        <taxon>Aquaspirillaceae</taxon>
        <taxon>Laribacter</taxon>
    </lineage>
</organism>
<evidence type="ECO:0000313" key="3">
    <source>
        <dbReference type="Proteomes" id="UP000197424"/>
    </source>
</evidence>
<reference evidence="3" key="2">
    <citation type="submission" date="2017-06" db="EMBL/GenBank/DDBJ databases">
        <title>Whole genome sequence of Laribacter hongkongensis LHGZ1.</title>
        <authorList>
            <person name="Chen D."/>
            <person name="Wu H."/>
            <person name="Chen J."/>
        </authorList>
    </citation>
    <scope>NUCLEOTIDE SEQUENCE [LARGE SCALE GENOMIC DNA]</scope>
    <source>
        <strain evidence="3">LHGZ1</strain>
    </source>
</reference>